<evidence type="ECO:0000256" key="2">
    <source>
        <dbReference type="ARBA" id="ARBA00022741"/>
    </source>
</evidence>
<dbReference type="PANTHER" id="PTHR42939:SF1">
    <property type="entry name" value="ABC TRANSPORTER ATP-BINDING PROTEIN ALBC-RELATED"/>
    <property type="match status" value="1"/>
</dbReference>
<comment type="caution">
    <text evidence="5">The sequence shown here is derived from an EMBL/GenBank/DDBJ whole genome shotgun (WGS) entry which is preliminary data.</text>
</comment>
<evidence type="ECO:0000313" key="6">
    <source>
        <dbReference type="Proteomes" id="UP000824264"/>
    </source>
</evidence>
<dbReference type="SUPFAM" id="SSF52540">
    <property type="entry name" value="P-loop containing nucleoside triphosphate hydrolases"/>
    <property type="match status" value="1"/>
</dbReference>
<proteinExistence type="predicted"/>
<dbReference type="GO" id="GO:0005524">
    <property type="term" value="F:ATP binding"/>
    <property type="evidence" value="ECO:0007669"/>
    <property type="project" value="UniProtKB-KW"/>
</dbReference>
<sequence>MMLRLAGIGKLFGARAVLRNISLEVRPATITLLIGPNGAGKSTLLRIMAGLIRPSAGTVTRSFEDGELGYLGHATFIYPGLTALENLAFWNGMHGRPTDRATLTEALARVELEPFAEERAGTFSRGMAQRLNLARILLQSPRLLLLDEPGTGLDARSLALLHREIAAARERGAGVVWISHDVASDVARADRIAAIENRTLGYCGPADAYPGPGAGAPSAKEASC</sequence>
<keyword evidence="3 5" id="KW-0067">ATP-binding</keyword>
<accession>A0A9D1U7S2</accession>
<evidence type="ECO:0000256" key="1">
    <source>
        <dbReference type="ARBA" id="ARBA00022448"/>
    </source>
</evidence>
<organism evidence="5 6">
    <name type="scientific">Candidatus Bilophila faecipullorum</name>
    <dbReference type="NCBI Taxonomy" id="2838482"/>
    <lineage>
        <taxon>Bacteria</taxon>
        <taxon>Pseudomonadati</taxon>
        <taxon>Thermodesulfobacteriota</taxon>
        <taxon>Desulfovibrionia</taxon>
        <taxon>Desulfovibrionales</taxon>
        <taxon>Desulfovibrionaceae</taxon>
        <taxon>Bilophila</taxon>
    </lineage>
</organism>
<dbReference type="InterPro" id="IPR003439">
    <property type="entry name" value="ABC_transporter-like_ATP-bd"/>
</dbReference>
<dbReference type="PROSITE" id="PS50893">
    <property type="entry name" value="ABC_TRANSPORTER_2"/>
    <property type="match status" value="1"/>
</dbReference>
<dbReference type="Pfam" id="PF00005">
    <property type="entry name" value="ABC_tran"/>
    <property type="match status" value="1"/>
</dbReference>
<protein>
    <submittedName>
        <fullName evidence="5">ABC transporter ATP-binding protein</fullName>
    </submittedName>
</protein>
<gene>
    <name evidence="5" type="ORF">H9874_01720</name>
</gene>
<dbReference type="InterPro" id="IPR051782">
    <property type="entry name" value="ABC_Transporter_VariousFunc"/>
</dbReference>
<dbReference type="AlphaFoldDB" id="A0A9D1U7S2"/>
<evidence type="ECO:0000256" key="3">
    <source>
        <dbReference type="ARBA" id="ARBA00022840"/>
    </source>
</evidence>
<dbReference type="Gene3D" id="3.40.50.300">
    <property type="entry name" value="P-loop containing nucleotide triphosphate hydrolases"/>
    <property type="match status" value="1"/>
</dbReference>
<dbReference type="InterPro" id="IPR027417">
    <property type="entry name" value="P-loop_NTPase"/>
</dbReference>
<reference evidence="5" key="2">
    <citation type="submission" date="2021-04" db="EMBL/GenBank/DDBJ databases">
        <authorList>
            <person name="Gilroy R."/>
        </authorList>
    </citation>
    <scope>NUCLEOTIDE SEQUENCE</scope>
    <source>
        <strain evidence="5">ChiSxjej5B17-1746</strain>
    </source>
</reference>
<keyword evidence="2" id="KW-0547">Nucleotide-binding</keyword>
<dbReference type="Proteomes" id="UP000824264">
    <property type="component" value="Unassembled WGS sequence"/>
</dbReference>
<feature type="domain" description="ABC transporter" evidence="4">
    <location>
        <begin position="3"/>
        <end position="222"/>
    </location>
</feature>
<dbReference type="EMBL" id="DXGI01000066">
    <property type="protein sequence ID" value="HIW77849.1"/>
    <property type="molecule type" value="Genomic_DNA"/>
</dbReference>
<evidence type="ECO:0000259" key="4">
    <source>
        <dbReference type="PROSITE" id="PS50893"/>
    </source>
</evidence>
<dbReference type="GO" id="GO:0016887">
    <property type="term" value="F:ATP hydrolysis activity"/>
    <property type="evidence" value="ECO:0007669"/>
    <property type="project" value="InterPro"/>
</dbReference>
<evidence type="ECO:0000313" key="5">
    <source>
        <dbReference type="EMBL" id="HIW77849.1"/>
    </source>
</evidence>
<dbReference type="SMART" id="SM00382">
    <property type="entry name" value="AAA"/>
    <property type="match status" value="1"/>
</dbReference>
<reference evidence="5" key="1">
    <citation type="journal article" date="2021" name="PeerJ">
        <title>Extensive microbial diversity within the chicken gut microbiome revealed by metagenomics and culture.</title>
        <authorList>
            <person name="Gilroy R."/>
            <person name="Ravi A."/>
            <person name="Getino M."/>
            <person name="Pursley I."/>
            <person name="Horton D.L."/>
            <person name="Alikhan N.F."/>
            <person name="Baker D."/>
            <person name="Gharbi K."/>
            <person name="Hall N."/>
            <person name="Watson M."/>
            <person name="Adriaenssens E.M."/>
            <person name="Foster-Nyarko E."/>
            <person name="Jarju S."/>
            <person name="Secka A."/>
            <person name="Antonio M."/>
            <person name="Oren A."/>
            <person name="Chaudhuri R.R."/>
            <person name="La Ragione R."/>
            <person name="Hildebrand F."/>
            <person name="Pallen M.J."/>
        </authorList>
    </citation>
    <scope>NUCLEOTIDE SEQUENCE</scope>
    <source>
        <strain evidence="5">ChiSxjej5B17-1746</strain>
    </source>
</reference>
<dbReference type="PANTHER" id="PTHR42939">
    <property type="entry name" value="ABC TRANSPORTER ATP-BINDING PROTEIN ALBC-RELATED"/>
    <property type="match status" value="1"/>
</dbReference>
<dbReference type="InterPro" id="IPR003593">
    <property type="entry name" value="AAA+_ATPase"/>
</dbReference>
<keyword evidence="1" id="KW-0813">Transport</keyword>
<name>A0A9D1U7S2_9BACT</name>